<sequence length="410" mass="44714">MLVRNGCPWQPKVIGQLLQELAIPSGQRRGKVKRLCLGGLSRPVENILLDLLEQVLLSRGDGKTLGLLLRLGAAGPLGLDPPRVGVLGFEEAELDVAQGVQEHAQPLHVDHTLLIDVSAHLGQHLFIDLEHESQRAFVDMQIRQVGQKVVSNKESHQNKIVNHPFHVKGELQCTLLFQLLKLQLQVLSDHTQMQKEKVLMLELLGLLGDLTAKSDLLTEEAEVGVVAQQTQHDQVSVEAVQAVADIGIVAGLCFRMPDVLHDLVLTLTRDLVARQDDLDSLPVLVLGNFLAHEVLQLFRQLGHELGTRGNAVTVEGILLGHLDTLRNRLLLGGFGVEGGPETSRALLVHLGSRGHTVDRHEEQLLGLDLAVQMLDIIKNGNEHLVFSHSEGGGVAVLVCAIVDNAVHVQI</sequence>
<keyword evidence="2" id="KW-1185">Reference proteome</keyword>
<evidence type="ECO:0000313" key="1">
    <source>
        <dbReference type="EMBL" id="PWY79671.1"/>
    </source>
</evidence>
<organism evidence="1 2">
    <name type="scientific">Aspergillus heteromorphus CBS 117.55</name>
    <dbReference type="NCBI Taxonomy" id="1448321"/>
    <lineage>
        <taxon>Eukaryota</taxon>
        <taxon>Fungi</taxon>
        <taxon>Dikarya</taxon>
        <taxon>Ascomycota</taxon>
        <taxon>Pezizomycotina</taxon>
        <taxon>Eurotiomycetes</taxon>
        <taxon>Eurotiomycetidae</taxon>
        <taxon>Eurotiales</taxon>
        <taxon>Aspergillaceae</taxon>
        <taxon>Aspergillus</taxon>
        <taxon>Aspergillus subgen. Circumdati</taxon>
    </lineage>
</organism>
<dbReference type="OrthoDB" id="10541745at2759"/>
<evidence type="ECO:0000313" key="2">
    <source>
        <dbReference type="Proteomes" id="UP000247233"/>
    </source>
</evidence>
<proteinExistence type="predicted"/>
<accession>A0A317W249</accession>
<dbReference type="RefSeq" id="XP_025398694.1">
    <property type="nucleotide sequence ID" value="XM_025548520.1"/>
</dbReference>
<dbReference type="VEuPathDB" id="FungiDB:BO70DRAFT_52842"/>
<comment type="caution">
    <text evidence="1">The sequence shown here is derived from an EMBL/GenBank/DDBJ whole genome shotgun (WGS) entry which is preliminary data.</text>
</comment>
<reference evidence="1 2" key="1">
    <citation type="submission" date="2016-12" db="EMBL/GenBank/DDBJ databases">
        <title>The genomes of Aspergillus section Nigri reveals drivers in fungal speciation.</title>
        <authorList>
            <consortium name="DOE Joint Genome Institute"/>
            <person name="Vesth T.C."/>
            <person name="Nybo J."/>
            <person name="Theobald S."/>
            <person name="Brandl J."/>
            <person name="Frisvad J.C."/>
            <person name="Nielsen K.F."/>
            <person name="Lyhne E.K."/>
            <person name="Kogle M.E."/>
            <person name="Kuo A."/>
            <person name="Riley R."/>
            <person name="Clum A."/>
            <person name="Nolan M."/>
            <person name="Lipzen A."/>
            <person name="Salamov A."/>
            <person name="Henrissat B."/>
            <person name="Wiebenga A."/>
            <person name="De Vries R.P."/>
            <person name="Grigoriev I.V."/>
            <person name="Mortensen U.H."/>
            <person name="Andersen M.R."/>
            <person name="Baker S.E."/>
        </authorList>
    </citation>
    <scope>NUCLEOTIDE SEQUENCE [LARGE SCALE GENOMIC DNA]</scope>
    <source>
        <strain evidence="1 2">CBS 117.55</strain>
    </source>
</reference>
<gene>
    <name evidence="1" type="ORF">BO70DRAFT_52842</name>
</gene>
<dbReference type="Proteomes" id="UP000247233">
    <property type="component" value="Unassembled WGS sequence"/>
</dbReference>
<protein>
    <submittedName>
        <fullName evidence="1">Uncharacterized protein</fullName>
    </submittedName>
</protein>
<dbReference type="AlphaFoldDB" id="A0A317W249"/>
<name>A0A317W249_9EURO</name>
<dbReference type="EMBL" id="MSFL01000015">
    <property type="protein sequence ID" value="PWY79671.1"/>
    <property type="molecule type" value="Genomic_DNA"/>
</dbReference>
<dbReference type="GeneID" id="37070757"/>